<protein>
    <submittedName>
        <fullName evidence="2">Uncharacterized protein</fullName>
    </submittedName>
</protein>
<evidence type="ECO:0000313" key="2">
    <source>
        <dbReference type="EMBL" id="RED53093.1"/>
    </source>
</evidence>
<proteinExistence type="predicted"/>
<comment type="caution">
    <text evidence="2">The sequence shown here is derived from an EMBL/GenBank/DDBJ whole genome shotgun (WGS) entry which is preliminary data.</text>
</comment>
<keyword evidence="1" id="KW-1133">Transmembrane helix</keyword>
<dbReference type="OrthoDB" id="1936187at2"/>
<dbReference type="AlphaFoldDB" id="A0A3D9HUA8"/>
<organism evidence="2 3">
    <name type="scientific">Cohnella phaseoli</name>
    <dbReference type="NCBI Taxonomy" id="456490"/>
    <lineage>
        <taxon>Bacteria</taxon>
        <taxon>Bacillati</taxon>
        <taxon>Bacillota</taxon>
        <taxon>Bacilli</taxon>
        <taxon>Bacillales</taxon>
        <taxon>Paenibacillaceae</taxon>
        <taxon>Cohnella</taxon>
    </lineage>
</organism>
<feature type="transmembrane region" description="Helical" evidence="1">
    <location>
        <begin position="208"/>
        <end position="228"/>
    </location>
</feature>
<feature type="transmembrane region" description="Helical" evidence="1">
    <location>
        <begin position="89"/>
        <end position="110"/>
    </location>
</feature>
<keyword evidence="3" id="KW-1185">Reference proteome</keyword>
<feature type="transmembrane region" description="Helical" evidence="1">
    <location>
        <begin position="150"/>
        <end position="171"/>
    </location>
</feature>
<sequence>MIGTLRFAFHDYVRSYRYVAPLLAFMTFLIFVYTVVPNPVMPSYSMTVSLTFLIAAWLGFGFVDAEDETQQLVGVLHAGGWITYFVGRWLLMLGVGACLTIFATFYPILFNKFDRQPGVEEVLSALAGHMGMALLGVGIAYLFTCRLVGKLNYAITGLVLVLSLSFAAGGIRESLPEGLSFIAYLLPPVFSLIDAFNRYETASMAEAAYALLAPPLYSLILLLVYLRLMKRKML</sequence>
<feature type="transmembrane region" description="Helical" evidence="1">
    <location>
        <begin position="122"/>
        <end position="144"/>
    </location>
</feature>
<keyword evidence="1" id="KW-0472">Membrane</keyword>
<dbReference type="RefSeq" id="WP_116065551.1">
    <property type="nucleotide sequence ID" value="NZ_QRDZ01000051.1"/>
</dbReference>
<evidence type="ECO:0000256" key="1">
    <source>
        <dbReference type="SAM" id="Phobius"/>
    </source>
</evidence>
<dbReference type="Proteomes" id="UP000256977">
    <property type="component" value="Unassembled WGS sequence"/>
</dbReference>
<reference evidence="2 3" key="1">
    <citation type="submission" date="2018-07" db="EMBL/GenBank/DDBJ databases">
        <title>Genomic Encyclopedia of Type Strains, Phase III (KMG-III): the genomes of soil and plant-associated and newly described type strains.</title>
        <authorList>
            <person name="Whitman W."/>
        </authorList>
    </citation>
    <scope>NUCLEOTIDE SEQUENCE [LARGE SCALE GENOMIC DNA]</scope>
    <source>
        <strain evidence="2 3">CECT 7287</strain>
    </source>
</reference>
<feature type="transmembrane region" description="Helical" evidence="1">
    <location>
        <begin position="43"/>
        <end position="63"/>
    </location>
</feature>
<feature type="transmembrane region" description="Helical" evidence="1">
    <location>
        <begin position="15"/>
        <end position="36"/>
    </location>
</feature>
<keyword evidence="1" id="KW-0812">Transmembrane</keyword>
<dbReference type="EMBL" id="QRDZ01000051">
    <property type="protein sequence ID" value="RED53093.1"/>
    <property type="molecule type" value="Genomic_DNA"/>
</dbReference>
<accession>A0A3D9HUA8</accession>
<gene>
    <name evidence="2" type="ORF">DFP98_15114</name>
</gene>
<evidence type="ECO:0000313" key="3">
    <source>
        <dbReference type="Proteomes" id="UP000256977"/>
    </source>
</evidence>
<name>A0A3D9HUA8_9BACL</name>